<reference evidence="7 8" key="1">
    <citation type="journal article" date="2023" name="Mol. Biol. Evol.">
        <title>Genomics of Secondarily Temperate Adaptation in the Only Non-Antarctic Icefish.</title>
        <authorList>
            <person name="Rivera-Colon A.G."/>
            <person name="Rayamajhi N."/>
            <person name="Minhas B.F."/>
            <person name="Madrigal G."/>
            <person name="Bilyk K.T."/>
            <person name="Yoon V."/>
            <person name="Hune M."/>
            <person name="Gregory S."/>
            <person name="Cheng C.H.C."/>
            <person name="Catchen J.M."/>
        </authorList>
    </citation>
    <scope>NUCLEOTIDE SEQUENCE [LARGE SCALE GENOMIC DNA]</scope>
    <source>
        <tissue evidence="7">White muscle</tissue>
    </source>
</reference>
<sequence length="379" mass="42553">MCTVMKFNQSVLQDMSDNNNDNKVWKWHIQDPASQKLTWNKPPKSVLVIKKIRDASLLQPFKELCIFLTEVKDMIVYVEKKILEDPAISDDENFGAITEKFCTFRDDLDDISNRVDFIICLGGDGTLLYASSLFQESVPPVMAFHLGSLGFLTPFKFDTYQSQVDQVIEGNAAIVLRSRLKVRVLKENWEKKARLDEKGIILTNGDTESGRKSVQYQVLNEVVVDRGPSSYLSNVDLFLDGHLITTVQGDGVIVSTPTGSTAYAVAAGASMIHPNVPAIMITPICPHSLSFRPIVVPAGVELKIMLSRDARNTAWVSFDGRKRQEICHGDSITITTSCFPVPSICFRDPVNDWFESLAQCLHWNVRKKQNQLSSEDEEF</sequence>
<dbReference type="InterPro" id="IPR002504">
    <property type="entry name" value="NADK"/>
</dbReference>
<protein>
    <recommendedName>
        <fullName evidence="2">NAD(+) kinase</fullName>
        <ecNumber evidence="2">2.7.1.23</ecNumber>
    </recommendedName>
</protein>
<dbReference type="AlphaFoldDB" id="A0AAN8HP77"/>
<gene>
    <name evidence="7" type="ORF">CgunFtcFv8_000312</name>
</gene>
<comment type="caution">
    <text evidence="7">The sequence shown here is derived from an EMBL/GenBank/DDBJ whole genome shotgun (WGS) entry which is preliminary data.</text>
</comment>
<keyword evidence="5" id="KW-0521">NADP</keyword>
<dbReference type="Gene3D" id="3.40.50.10330">
    <property type="entry name" value="Probable inorganic polyphosphate/atp-NAD kinase, domain 1"/>
    <property type="match status" value="1"/>
</dbReference>
<dbReference type="Pfam" id="PF20143">
    <property type="entry name" value="NAD_kinase_C"/>
    <property type="match status" value="1"/>
</dbReference>
<dbReference type="Pfam" id="PF01513">
    <property type="entry name" value="NAD_kinase"/>
    <property type="match status" value="1"/>
</dbReference>
<dbReference type="Gene3D" id="2.60.200.30">
    <property type="entry name" value="Probable inorganic polyphosphate/atp-NAD kinase, domain 2"/>
    <property type="match status" value="1"/>
</dbReference>
<keyword evidence="8" id="KW-1185">Reference proteome</keyword>
<evidence type="ECO:0000313" key="7">
    <source>
        <dbReference type="EMBL" id="KAK5923331.1"/>
    </source>
</evidence>
<evidence type="ECO:0000256" key="5">
    <source>
        <dbReference type="ARBA" id="ARBA00022857"/>
    </source>
</evidence>
<dbReference type="InterPro" id="IPR016064">
    <property type="entry name" value="NAD/diacylglycerol_kinase_sf"/>
</dbReference>
<dbReference type="HAMAP" id="MF_00361">
    <property type="entry name" value="NAD_kinase"/>
    <property type="match status" value="1"/>
</dbReference>
<dbReference type="GO" id="GO:0019674">
    <property type="term" value="P:NAD+ metabolic process"/>
    <property type="evidence" value="ECO:0007669"/>
    <property type="project" value="InterPro"/>
</dbReference>
<evidence type="ECO:0000256" key="1">
    <source>
        <dbReference type="ARBA" id="ARBA00010995"/>
    </source>
</evidence>
<keyword evidence="3" id="KW-0808">Transferase</keyword>
<name>A0AAN8HP77_CHAGU</name>
<evidence type="ECO:0000256" key="6">
    <source>
        <dbReference type="ARBA" id="ARBA00023027"/>
    </source>
</evidence>
<accession>A0AAN8HP77</accession>
<organism evidence="7 8">
    <name type="scientific">Champsocephalus gunnari</name>
    <name type="common">Mackerel icefish</name>
    <dbReference type="NCBI Taxonomy" id="52237"/>
    <lineage>
        <taxon>Eukaryota</taxon>
        <taxon>Metazoa</taxon>
        <taxon>Chordata</taxon>
        <taxon>Craniata</taxon>
        <taxon>Vertebrata</taxon>
        <taxon>Euteleostomi</taxon>
        <taxon>Actinopterygii</taxon>
        <taxon>Neopterygii</taxon>
        <taxon>Teleostei</taxon>
        <taxon>Neoteleostei</taxon>
        <taxon>Acanthomorphata</taxon>
        <taxon>Eupercaria</taxon>
        <taxon>Perciformes</taxon>
        <taxon>Notothenioidei</taxon>
        <taxon>Channichthyidae</taxon>
        <taxon>Champsocephalus</taxon>
    </lineage>
</organism>
<evidence type="ECO:0000256" key="2">
    <source>
        <dbReference type="ARBA" id="ARBA00012120"/>
    </source>
</evidence>
<dbReference type="SUPFAM" id="SSF111331">
    <property type="entry name" value="NAD kinase/diacylglycerol kinase-like"/>
    <property type="match status" value="1"/>
</dbReference>
<dbReference type="EC" id="2.7.1.23" evidence="2"/>
<dbReference type="GO" id="GO:0003951">
    <property type="term" value="F:NAD+ kinase activity"/>
    <property type="evidence" value="ECO:0007669"/>
    <property type="project" value="UniProtKB-EC"/>
</dbReference>
<keyword evidence="6" id="KW-0520">NAD</keyword>
<evidence type="ECO:0000256" key="4">
    <source>
        <dbReference type="ARBA" id="ARBA00022777"/>
    </source>
</evidence>
<dbReference type="Proteomes" id="UP001331515">
    <property type="component" value="Unassembled WGS sequence"/>
</dbReference>
<keyword evidence="4" id="KW-0418">Kinase</keyword>
<dbReference type="EMBL" id="JAURVH010001521">
    <property type="protein sequence ID" value="KAK5923331.1"/>
    <property type="molecule type" value="Genomic_DNA"/>
</dbReference>
<dbReference type="InterPro" id="IPR017438">
    <property type="entry name" value="ATP-NAD_kinase_N"/>
</dbReference>
<dbReference type="PANTHER" id="PTHR20275:SF30">
    <property type="entry name" value="NAD(+) KINASE"/>
    <property type="match status" value="1"/>
</dbReference>
<comment type="similarity">
    <text evidence="1">Belongs to the NAD kinase family.</text>
</comment>
<dbReference type="PANTHER" id="PTHR20275">
    <property type="entry name" value="NAD KINASE"/>
    <property type="match status" value="1"/>
</dbReference>
<dbReference type="GO" id="GO:0006741">
    <property type="term" value="P:NADP+ biosynthetic process"/>
    <property type="evidence" value="ECO:0007669"/>
    <property type="project" value="InterPro"/>
</dbReference>
<evidence type="ECO:0000256" key="3">
    <source>
        <dbReference type="ARBA" id="ARBA00022679"/>
    </source>
</evidence>
<dbReference type="InterPro" id="IPR017437">
    <property type="entry name" value="ATP-NAD_kinase_PpnK-typ_C"/>
</dbReference>
<evidence type="ECO:0000313" key="8">
    <source>
        <dbReference type="Proteomes" id="UP001331515"/>
    </source>
</evidence>
<dbReference type="FunFam" id="2.60.200.30:FF:000003">
    <property type="entry name" value="NAD kinase b"/>
    <property type="match status" value="1"/>
</dbReference>
<proteinExistence type="inferred from homology"/>